<dbReference type="OrthoDB" id="8525200at2"/>
<reference evidence="2 3" key="1">
    <citation type="submission" date="2018-07" db="EMBL/GenBank/DDBJ databases">
        <title>Genomic Encyclopedia of Type Strains, Phase IV (KMG-IV): sequencing the most valuable type-strain genomes for metagenomic binning, comparative biology and taxonomic classification.</title>
        <authorList>
            <person name="Goeker M."/>
        </authorList>
    </citation>
    <scope>NUCLEOTIDE SEQUENCE [LARGE SCALE GENOMIC DNA]</scope>
    <source>
        <strain evidence="2 3">DSM 26407</strain>
    </source>
</reference>
<proteinExistence type="predicted"/>
<comment type="caution">
    <text evidence="2">The sequence shown here is derived from an EMBL/GenBank/DDBJ whole genome shotgun (WGS) entry which is preliminary data.</text>
</comment>
<dbReference type="PANTHER" id="PTHR38765">
    <property type="entry name" value="DUF484 DOMAIN-CONTAINING PROTEIN"/>
    <property type="match status" value="1"/>
</dbReference>
<name>A0A369BXX3_9GAMM</name>
<evidence type="ECO:0000256" key="1">
    <source>
        <dbReference type="SAM" id="Coils"/>
    </source>
</evidence>
<protein>
    <recommendedName>
        <fullName evidence="4">DUF484 family protein</fullName>
    </recommendedName>
</protein>
<dbReference type="RefSeq" id="WP_114280762.1">
    <property type="nucleotide sequence ID" value="NZ_QPJY01000010.1"/>
</dbReference>
<evidence type="ECO:0000313" key="3">
    <source>
        <dbReference type="Proteomes" id="UP000252707"/>
    </source>
</evidence>
<evidence type="ECO:0000313" key="2">
    <source>
        <dbReference type="EMBL" id="RCX26343.1"/>
    </source>
</evidence>
<dbReference type="AlphaFoldDB" id="A0A369BXX3"/>
<dbReference type="EMBL" id="QPJY01000010">
    <property type="protein sequence ID" value="RCX26343.1"/>
    <property type="molecule type" value="Genomic_DNA"/>
</dbReference>
<evidence type="ECO:0008006" key="4">
    <source>
        <dbReference type="Google" id="ProtNLM"/>
    </source>
</evidence>
<keyword evidence="3" id="KW-1185">Reference proteome</keyword>
<dbReference type="SUPFAM" id="SSF55781">
    <property type="entry name" value="GAF domain-like"/>
    <property type="match status" value="1"/>
</dbReference>
<dbReference type="Pfam" id="PF04340">
    <property type="entry name" value="DUF484"/>
    <property type="match status" value="1"/>
</dbReference>
<dbReference type="Gene3D" id="3.30.450.40">
    <property type="match status" value="1"/>
</dbReference>
<accession>A0A369BXX3</accession>
<dbReference type="InterPro" id="IPR029016">
    <property type="entry name" value="GAF-like_dom_sf"/>
</dbReference>
<dbReference type="InterPro" id="IPR007435">
    <property type="entry name" value="DUF484"/>
</dbReference>
<sequence>MSKNKPAASDQAGCDEKGVAAYLRAHPDFFTYHSDLLAEINVPHVTGSAVSLVERQVTILRDQNRQLRRRIMEMVEAARENDRLLERLQRFTLGLMELERLEDLPARVLRDLREEFDADRAVLRLFLEPDAGGESPEFTRRETAEPSLGNVLRAGKPVCGRPKPSQLLYLFGEQADLICSAALIPLGEHGETGILAVGSYDEQRFHPEMGKLFLGHIGAAVAAAAERLAERSG</sequence>
<dbReference type="Proteomes" id="UP000252707">
    <property type="component" value="Unassembled WGS sequence"/>
</dbReference>
<dbReference type="PANTHER" id="PTHR38765:SF1">
    <property type="entry name" value="DUF484 DOMAIN-CONTAINING PROTEIN"/>
    <property type="match status" value="1"/>
</dbReference>
<organism evidence="2 3">
    <name type="scientific">Thioalbus denitrificans</name>
    <dbReference type="NCBI Taxonomy" id="547122"/>
    <lineage>
        <taxon>Bacteria</taxon>
        <taxon>Pseudomonadati</taxon>
        <taxon>Pseudomonadota</taxon>
        <taxon>Gammaproteobacteria</taxon>
        <taxon>Chromatiales</taxon>
        <taxon>Ectothiorhodospiraceae</taxon>
        <taxon>Thioalbus</taxon>
    </lineage>
</organism>
<feature type="coiled-coil region" evidence="1">
    <location>
        <begin position="50"/>
        <end position="77"/>
    </location>
</feature>
<gene>
    <name evidence="2" type="ORF">DFQ59_11053</name>
</gene>
<keyword evidence="1" id="KW-0175">Coiled coil</keyword>